<dbReference type="Proteomes" id="UP000000763">
    <property type="component" value="Chromosome 5"/>
</dbReference>
<feature type="region of interest" description="Disordered" evidence="1">
    <location>
        <begin position="132"/>
        <end position="175"/>
    </location>
</feature>
<dbReference type="InterPro" id="IPR013320">
    <property type="entry name" value="ConA-like_dom_sf"/>
</dbReference>
<organism evidence="2 3">
    <name type="scientific">Oryza sativa subsp. japonica</name>
    <name type="common">Rice</name>
    <dbReference type="NCBI Taxonomy" id="39947"/>
    <lineage>
        <taxon>Eukaryota</taxon>
        <taxon>Viridiplantae</taxon>
        <taxon>Streptophyta</taxon>
        <taxon>Embryophyta</taxon>
        <taxon>Tracheophyta</taxon>
        <taxon>Spermatophyta</taxon>
        <taxon>Magnoliopsida</taxon>
        <taxon>Liliopsida</taxon>
        <taxon>Poales</taxon>
        <taxon>Poaceae</taxon>
        <taxon>BOP clade</taxon>
        <taxon>Oryzoideae</taxon>
        <taxon>Oryzeae</taxon>
        <taxon>Oryzinae</taxon>
        <taxon>Oryza</taxon>
        <taxon>Oryza sativa</taxon>
    </lineage>
</organism>
<dbReference type="Gene3D" id="2.60.120.200">
    <property type="match status" value="1"/>
</dbReference>
<evidence type="ECO:0000256" key="1">
    <source>
        <dbReference type="SAM" id="MobiDB-lite"/>
    </source>
</evidence>
<gene>
    <name evidence="2" type="primary">P0016H04.1</name>
</gene>
<evidence type="ECO:0000313" key="2">
    <source>
        <dbReference type="EMBL" id="AAU44195.1"/>
    </source>
</evidence>
<dbReference type="EMBL" id="AC079356">
    <property type="protein sequence ID" value="AAU44195.1"/>
    <property type="molecule type" value="Genomic_DNA"/>
</dbReference>
<reference evidence="3" key="1">
    <citation type="journal article" date="2005" name="Nature">
        <title>The map-based sequence of the rice genome.</title>
        <authorList>
            <consortium name="International rice genome sequencing project (IRGSP)"/>
            <person name="Matsumoto T."/>
            <person name="Wu J."/>
            <person name="Kanamori H."/>
            <person name="Katayose Y."/>
            <person name="Fujisawa M."/>
            <person name="Namiki N."/>
            <person name="Mizuno H."/>
            <person name="Yamamoto K."/>
            <person name="Antonio B.A."/>
            <person name="Baba T."/>
            <person name="Sakata K."/>
            <person name="Nagamura Y."/>
            <person name="Aoki H."/>
            <person name="Arikawa K."/>
            <person name="Arita K."/>
            <person name="Bito T."/>
            <person name="Chiden Y."/>
            <person name="Fujitsuka N."/>
            <person name="Fukunaka R."/>
            <person name="Hamada M."/>
            <person name="Harada C."/>
            <person name="Hayashi A."/>
            <person name="Hijishita S."/>
            <person name="Honda M."/>
            <person name="Hosokawa S."/>
            <person name="Ichikawa Y."/>
            <person name="Idonuma A."/>
            <person name="Iijima M."/>
            <person name="Ikeda M."/>
            <person name="Ikeno M."/>
            <person name="Ito K."/>
            <person name="Ito S."/>
            <person name="Ito T."/>
            <person name="Ito Y."/>
            <person name="Ito Y."/>
            <person name="Iwabuchi A."/>
            <person name="Kamiya K."/>
            <person name="Karasawa W."/>
            <person name="Kurita K."/>
            <person name="Katagiri S."/>
            <person name="Kikuta A."/>
            <person name="Kobayashi H."/>
            <person name="Kobayashi N."/>
            <person name="Machita K."/>
            <person name="Maehara T."/>
            <person name="Masukawa M."/>
            <person name="Mizubayashi T."/>
            <person name="Mukai Y."/>
            <person name="Nagasaki H."/>
            <person name="Nagata Y."/>
            <person name="Naito S."/>
            <person name="Nakashima M."/>
            <person name="Nakama Y."/>
            <person name="Nakamichi Y."/>
            <person name="Nakamura M."/>
            <person name="Meguro A."/>
            <person name="Negishi M."/>
            <person name="Ohta I."/>
            <person name="Ohta T."/>
            <person name="Okamoto M."/>
            <person name="Ono N."/>
            <person name="Saji S."/>
            <person name="Sakaguchi M."/>
            <person name="Sakai K."/>
            <person name="Shibata M."/>
            <person name="Shimokawa T."/>
            <person name="Song J."/>
            <person name="Takazaki Y."/>
            <person name="Terasawa K."/>
            <person name="Tsugane M."/>
            <person name="Tsuji K."/>
            <person name="Ueda S."/>
            <person name="Waki K."/>
            <person name="Yamagata H."/>
            <person name="Yamamoto M."/>
            <person name="Yamamoto S."/>
            <person name="Yamane H."/>
            <person name="Yoshiki S."/>
            <person name="Yoshihara R."/>
            <person name="Yukawa K."/>
            <person name="Zhong H."/>
            <person name="Yano M."/>
            <person name="Yuan Q."/>
            <person name="Ouyang S."/>
            <person name="Liu J."/>
            <person name="Jones K.M."/>
            <person name="Gansberger K."/>
            <person name="Moffat K."/>
            <person name="Hill J."/>
            <person name="Bera J."/>
            <person name="Fadrosh D."/>
            <person name="Jin S."/>
            <person name="Johri S."/>
            <person name="Kim M."/>
            <person name="Overton L."/>
            <person name="Reardon M."/>
            <person name="Tsitrin T."/>
            <person name="Vuong H."/>
            <person name="Weaver B."/>
            <person name="Ciecko A."/>
            <person name="Tallon L."/>
            <person name="Jackson J."/>
            <person name="Pai G."/>
            <person name="Aken S.V."/>
            <person name="Utterback T."/>
            <person name="Reidmuller S."/>
            <person name="Feldblyum T."/>
            <person name="Hsiao J."/>
            <person name="Zismann V."/>
            <person name="Iobst S."/>
            <person name="de Vazeille A.R."/>
            <person name="Buell C.R."/>
            <person name="Ying K."/>
            <person name="Li Y."/>
            <person name="Lu T."/>
            <person name="Huang Y."/>
            <person name="Zhao Q."/>
            <person name="Feng Q."/>
            <person name="Zhang L."/>
            <person name="Zhu J."/>
            <person name="Weng Q."/>
            <person name="Mu J."/>
            <person name="Lu Y."/>
            <person name="Fan D."/>
            <person name="Liu Y."/>
            <person name="Guan J."/>
            <person name="Zhang Y."/>
            <person name="Yu S."/>
            <person name="Liu X."/>
            <person name="Zhang Y."/>
            <person name="Hong G."/>
            <person name="Han B."/>
            <person name="Choisne N."/>
            <person name="Demange N."/>
            <person name="Orjeda G."/>
            <person name="Samain S."/>
            <person name="Cattolico L."/>
            <person name="Pelletier E."/>
            <person name="Couloux A."/>
            <person name="Segurens B."/>
            <person name="Wincker P."/>
            <person name="D'Hont A."/>
            <person name="Scarpelli C."/>
            <person name="Weissenbach J."/>
            <person name="Salanoubat M."/>
            <person name="Quetier F."/>
            <person name="Yu Y."/>
            <person name="Kim H.R."/>
            <person name="Rambo T."/>
            <person name="Currie J."/>
            <person name="Collura K."/>
            <person name="Luo M."/>
            <person name="Yang T."/>
            <person name="Ammiraju J.S.S."/>
            <person name="Engler F."/>
            <person name="Soderlund C."/>
            <person name="Wing R.A."/>
            <person name="Palmer L.E."/>
            <person name="de la Bastide M."/>
            <person name="Spiegel L."/>
            <person name="Nascimento L."/>
            <person name="Zutavern T."/>
            <person name="O'Shaughnessy A."/>
            <person name="Dike S."/>
            <person name="Dedhia N."/>
            <person name="Preston R."/>
            <person name="Balija V."/>
            <person name="McCombie W.R."/>
            <person name="Chow T."/>
            <person name="Chen H."/>
            <person name="Chung M."/>
            <person name="Chen C."/>
            <person name="Shaw J."/>
            <person name="Wu H."/>
            <person name="Hsiao K."/>
            <person name="Chao Y."/>
            <person name="Chu M."/>
            <person name="Cheng C."/>
            <person name="Hour A."/>
            <person name="Lee P."/>
            <person name="Lin S."/>
            <person name="Lin Y."/>
            <person name="Liou J."/>
            <person name="Liu S."/>
            <person name="Hsing Y."/>
            <person name="Raghuvanshi S."/>
            <person name="Mohanty A."/>
            <person name="Bharti A.K."/>
            <person name="Gaur A."/>
            <person name="Gupta V."/>
            <person name="Kumar D."/>
            <person name="Ravi V."/>
            <person name="Vij S."/>
            <person name="Kapur A."/>
            <person name="Khurana P."/>
            <person name="Khurana P."/>
            <person name="Khurana J.P."/>
            <person name="Tyagi A.K."/>
            <person name="Gaikwad K."/>
            <person name="Singh A."/>
            <person name="Dalal V."/>
            <person name="Srivastava S."/>
            <person name="Dixit A."/>
            <person name="Pal A.K."/>
            <person name="Ghazi I.A."/>
            <person name="Yadav M."/>
            <person name="Pandit A."/>
            <person name="Bhargava A."/>
            <person name="Sureshbabu K."/>
            <person name="Batra K."/>
            <person name="Sharma T.R."/>
            <person name="Mohapatra T."/>
            <person name="Singh N.K."/>
            <person name="Messing J."/>
            <person name="Nelson A.B."/>
            <person name="Fuks G."/>
            <person name="Kavchok S."/>
            <person name="Keizer G."/>
            <person name="Linton E."/>
            <person name="Llaca V."/>
            <person name="Song R."/>
            <person name="Tanyolac B."/>
            <person name="Young S."/>
            <person name="Ho-Il K."/>
            <person name="Hahn J.H."/>
            <person name="Sangsakoo G."/>
            <person name="Vanavichit A."/>
            <person name="de Mattos Luiz.A.T."/>
            <person name="Zimmer P.D."/>
            <person name="Malone G."/>
            <person name="Dellagostin O."/>
            <person name="de Oliveira A.C."/>
            <person name="Bevan M."/>
            <person name="Bancroft I."/>
            <person name="Minx P."/>
            <person name="Cordum H."/>
            <person name="Wilson R."/>
            <person name="Cheng Z."/>
            <person name="Jin W."/>
            <person name="Jiang J."/>
            <person name="Leong S.A."/>
            <person name="Iwama H."/>
            <person name="Gojobori T."/>
            <person name="Itoh T."/>
            <person name="Niimura Y."/>
            <person name="Fujii Y."/>
            <person name="Habara T."/>
            <person name="Sakai H."/>
            <person name="Sato Y."/>
            <person name="Wilson G."/>
            <person name="Kumar K."/>
            <person name="McCouch S."/>
            <person name="Juretic N."/>
            <person name="Hoen D."/>
            <person name="Wright S."/>
            <person name="Bruskiewich R."/>
            <person name="Bureau T."/>
            <person name="Miyao A."/>
            <person name="Hirochika H."/>
            <person name="Nishikawa T."/>
            <person name="Kadowaki K."/>
            <person name="Sugiura M."/>
            <person name="Burr B."/>
            <person name="Sasaki T."/>
        </authorList>
    </citation>
    <scope>NUCLEOTIDE SEQUENCE [LARGE SCALE GENOMIC DNA]</scope>
    <source>
        <strain evidence="3">cv. Nipponbare</strain>
    </source>
</reference>
<protein>
    <submittedName>
        <fullName evidence="2">Uncharacterized protein</fullName>
    </submittedName>
</protein>
<name>Q65XW7_ORYSJ</name>
<sequence>MYTKHSQGGGAATTSARLSYLCLRPPPRLPAAAVKGATPVSGRLLASTGSLASPTPPPVTPPPPCDVVKGGEPPGGCEESSAHEPPVDSHNGFLGLTNTSTDGNATNRFMAVELDAVKQRVCVTACYSPPSLLPLSDPGANDPPSRNATKSLSDRRCAPTATLRIHRPPKLRPRR</sequence>
<reference evidence="3" key="2">
    <citation type="journal article" date="2008" name="Nucleic Acids Res.">
        <title>The rice annotation project database (RAP-DB): 2008 update.</title>
        <authorList>
            <consortium name="The rice annotation project (RAP)"/>
        </authorList>
    </citation>
    <scope>GENOME REANNOTATION</scope>
    <source>
        <strain evidence="3">cv. Nipponbare</strain>
    </source>
</reference>
<evidence type="ECO:0000313" key="3">
    <source>
        <dbReference type="Proteomes" id="UP000000763"/>
    </source>
</evidence>
<accession>Q65XW7</accession>
<dbReference type="AlphaFoldDB" id="Q65XW7"/>
<proteinExistence type="predicted"/>
<feature type="region of interest" description="Disordered" evidence="1">
    <location>
        <begin position="69"/>
        <end position="91"/>
    </location>
</feature>
<dbReference type="SUPFAM" id="SSF49899">
    <property type="entry name" value="Concanavalin A-like lectins/glucanases"/>
    <property type="match status" value="1"/>
</dbReference>
<feature type="compositionally biased region" description="Basic residues" evidence="1">
    <location>
        <begin position="164"/>
        <end position="175"/>
    </location>
</feature>